<organism evidence="4 5">
    <name type="scientific">[Myrmecia] bisecta</name>
    <dbReference type="NCBI Taxonomy" id="41462"/>
    <lineage>
        <taxon>Eukaryota</taxon>
        <taxon>Viridiplantae</taxon>
        <taxon>Chlorophyta</taxon>
        <taxon>core chlorophytes</taxon>
        <taxon>Trebouxiophyceae</taxon>
        <taxon>Trebouxiales</taxon>
        <taxon>Trebouxiaceae</taxon>
        <taxon>Myrmecia</taxon>
    </lineage>
</organism>
<dbReference type="AlphaFoldDB" id="A0AAW1Q3V3"/>
<feature type="region of interest" description="Disordered" evidence="3">
    <location>
        <begin position="762"/>
        <end position="992"/>
    </location>
</feature>
<feature type="region of interest" description="Disordered" evidence="3">
    <location>
        <begin position="650"/>
        <end position="741"/>
    </location>
</feature>
<feature type="compositionally biased region" description="Polar residues" evidence="3">
    <location>
        <begin position="876"/>
        <end position="886"/>
    </location>
</feature>
<dbReference type="GO" id="GO:0019888">
    <property type="term" value="F:protein phosphatase regulator activity"/>
    <property type="evidence" value="ECO:0007669"/>
    <property type="project" value="TreeGrafter"/>
</dbReference>
<accession>A0AAW1Q3V3</accession>
<evidence type="ECO:0000256" key="2">
    <source>
        <dbReference type="ARBA" id="ARBA00023306"/>
    </source>
</evidence>
<feature type="compositionally biased region" description="Low complexity" evidence="3">
    <location>
        <begin position="949"/>
        <end position="972"/>
    </location>
</feature>
<feature type="compositionally biased region" description="Basic residues" evidence="3">
    <location>
        <begin position="819"/>
        <end position="828"/>
    </location>
</feature>
<evidence type="ECO:0000256" key="1">
    <source>
        <dbReference type="ARBA" id="ARBA00006180"/>
    </source>
</evidence>
<feature type="region of interest" description="Disordered" evidence="3">
    <location>
        <begin position="586"/>
        <end position="638"/>
    </location>
</feature>
<dbReference type="PANTHER" id="PTHR12634">
    <property type="entry name" value="SIT4 YEAST -ASSOCIATING PROTEIN-RELATED"/>
    <property type="match status" value="1"/>
</dbReference>
<dbReference type="InterPro" id="IPR011989">
    <property type="entry name" value="ARM-like"/>
</dbReference>
<proteinExistence type="inferred from homology"/>
<keyword evidence="5" id="KW-1185">Reference proteome</keyword>
<dbReference type="Gene3D" id="1.25.10.10">
    <property type="entry name" value="Leucine-rich Repeat Variant"/>
    <property type="match status" value="1"/>
</dbReference>
<feature type="compositionally biased region" description="Polar residues" evidence="3">
    <location>
        <begin position="662"/>
        <end position="673"/>
    </location>
</feature>
<evidence type="ECO:0000313" key="5">
    <source>
        <dbReference type="Proteomes" id="UP001489004"/>
    </source>
</evidence>
<comment type="caution">
    <text evidence="4">The sequence shown here is derived from an EMBL/GenBank/DDBJ whole genome shotgun (WGS) entry which is preliminary data.</text>
</comment>
<dbReference type="GO" id="GO:0019903">
    <property type="term" value="F:protein phosphatase binding"/>
    <property type="evidence" value="ECO:0007669"/>
    <property type="project" value="InterPro"/>
</dbReference>
<feature type="compositionally biased region" description="Low complexity" evidence="3">
    <location>
        <begin position="690"/>
        <end position="705"/>
    </location>
</feature>
<dbReference type="InterPro" id="IPR016024">
    <property type="entry name" value="ARM-type_fold"/>
</dbReference>
<feature type="compositionally biased region" description="Low complexity" evidence="3">
    <location>
        <begin position="762"/>
        <end position="776"/>
    </location>
</feature>
<dbReference type="EMBL" id="JALJOR010000006">
    <property type="protein sequence ID" value="KAK9815852.1"/>
    <property type="molecule type" value="Genomic_DNA"/>
</dbReference>
<comment type="similarity">
    <text evidence="1">Belongs to the SAPS family.</text>
</comment>
<dbReference type="Pfam" id="PF04499">
    <property type="entry name" value="SAPS"/>
    <property type="match status" value="1"/>
</dbReference>
<dbReference type="InterPro" id="IPR007587">
    <property type="entry name" value="SAPS"/>
</dbReference>
<gene>
    <name evidence="4" type="ORF">WJX72_010762</name>
</gene>
<feature type="compositionally biased region" description="Low complexity" evidence="3">
    <location>
        <begin position="615"/>
        <end position="638"/>
    </location>
</feature>
<evidence type="ECO:0000256" key="3">
    <source>
        <dbReference type="SAM" id="MobiDB-lite"/>
    </source>
</evidence>
<feature type="compositionally biased region" description="Low complexity" evidence="3">
    <location>
        <begin position="894"/>
        <end position="905"/>
    </location>
</feature>
<keyword evidence="2" id="KW-0131">Cell cycle</keyword>
<name>A0AAW1Q3V3_9CHLO</name>
<sequence length="992" mass="105372">MVSTRLTLKRSGNHCWVTKAATSPIEGILDRERYSLEELLEEDDLIQECKSLNGRLVEFLQRKGNVQALINYLVVAPTPTADAKRQFKYPYAACEVLCCEVDSIFTTLVEDPSLMQALFAILDGPKPLDCMLAGYFSRVVASLLMRRGKEVLAWLQGQPQILPKLVEHLDTTSVAETLVRLVGADEQTSTFLTAPSLQWLTETDIMQQLLSRLDTDQTFDMRENAAEVLAAIARSRASPLTQTLGGPNFLQQLVERAFSAEQNNTLVQALNICIALLERRRHLEGTMMRNSGDQPPQTTELDSKLEADAVLGIAQHTPRLATLLATHESNPTQETPFGVLKPPLGTARLTVIALVAVLLRTGSQVAEEAVIQSGVMLKCLQLFLRFPFNSILHHQITSIVTVAMDSGTDAIVRHMFIDCDLLTWISSVPADVKPEPRPGDARGPTRAPLRAGYNGHVTTIANKLVATASKRELVAGFLNSHAGWQAYLRDVLRIRNEIENVRNWACGRPSSSSLRAVDSDSDDMFHDELNLEAISDSFGKEASTRYSAFSDDDDEDDDELNKSGAIKLPDDTEEVELNLGALKINNTGRVSPKSPEHYPVPDSWDVPDAGEDEQSWASLSGAASSAAPGSSAAGPNSHALNLQTSFEEMWGRGTGAGAGPNSFATSSQATQPFDQEPDLKASPLTKGHDSAALSAGPAATSALPPIRTAPPGSGSGATPAAVGLDTEDEGPPMEPPAAEKAVYPGVDDEPVVLISPITATTNASIAATNNSIIPGSPRSPPGADQGPRAPASNSSSSGGGGSRESSPARSAHHDAPKAGGHHMHHRNIKVLSNVRNGVLRDDTDATLTESAGEGPEPSHRKGSKSSRRRQGGASHHNLSGGTISRTPSRESSSDDGGSLSSAEEGALLDDDLVLVSSEDAEPTFGLESPFSHAAAQSGPSSEDAGEGESGSPGAAAASSAGAQATPTAAAEQAEYDPVSYWKASWQPKLDLE</sequence>
<feature type="compositionally biased region" description="Basic residues" evidence="3">
    <location>
        <begin position="860"/>
        <end position="870"/>
    </location>
</feature>
<dbReference type="Proteomes" id="UP001489004">
    <property type="component" value="Unassembled WGS sequence"/>
</dbReference>
<feature type="compositionally biased region" description="Low complexity" evidence="3">
    <location>
        <begin position="786"/>
        <end position="796"/>
    </location>
</feature>
<dbReference type="SUPFAM" id="SSF48371">
    <property type="entry name" value="ARM repeat"/>
    <property type="match status" value="1"/>
</dbReference>
<protein>
    <submittedName>
        <fullName evidence="4">Uncharacterized protein</fullName>
    </submittedName>
</protein>
<evidence type="ECO:0000313" key="4">
    <source>
        <dbReference type="EMBL" id="KAK9815852.1"/>
    </source>
</evidence>
<dbReference type="PANTHER" id="PTHR12634:SF8">
    <property type="entry name" value="FIERY MOUNTAIN, ISOFORM D"/>
    <property type="match status" value="1"/>
</dbReference>
<reference evidence="4 5" key="1">
    <citation type="journal article" date="2024" name="Nat. Commun.">
        <title>Phylogenomics reveals the evolutionary origins of lichenization in chlorophyte algae.</title>
        <authorList>
            <person name="Puginier C."/>
            <person name="Libourel C."/>
            <person name="Otte J."/>
            <person name="Skaloud P."/>
            <person name="Haon M."/>
            <person name="Grisel S."/>
            <person name="Petersen M."/>
            <person name="Berrin J.G."/>
            <person name="Delaux P.M."/>
            <person name="Dal Grande F."/>
            <person name="Keller J."/>
        </authorList>
    </citation>
    <scope>NUCLEOTIDE SEQUENCE [LARGE SCALE GENOMIC DNA]</scope>
    <source>
        <strain evidence="4 5">SAG 2043</strain>
    </source>
</reference>